<dbReference type="OrthoDB" id="751203at2"/>
<dbReference type="EMBL" id="SACY01000002">
    <property type="protein sequence ID" value="RVU25919.1"/>
    <property type="molecule type" value="Genomic_DNA"/>
</dbReference>
<organism evidence="1 2">
    <name type="scientific">Sandaracinomonas limnophila</name>
    <dbReference type="NCBI Taxonomy" id="1862386"/>
    <lineage>
        <taxon>Bacteria</taxon>
        <taxon>Pseudomonadati</taxon>
        <taxon>Bacteroidota</taxon>
        <taxon>Cytophagia</taxon>
        <taxon>Cytophagales</taxon>
        <taxon>Flectobacillaceae</taxon>
        <taxon>Sandaracinomonas</taxon>
    </lineage>
</organism>
<reference evidence="1 2" key="1">
    <citation type="submission" date="2019-01" db="EMBL/GenBank/DDBJ databases">
        <authorList>
            <person name="Chen W.-M."/>
        </authorList>
    </citation>
    <scope>NUCLEOTIDE SEQUENCE [LARGE SCALE GENOMIC DNA]</scope>
    <source>
        <strain evidence="1 2">FSY-15</strain>
    </source>
</reference>
<evidence type="ECO:0000313" key="1">
    <source>
        <dbReference type="EMBL" id="RVU25919.1"/>
    </source>
</evidence>
<dbReference type="InterPro" id="IPR036291">
    <property type="entry name" value="NAD(P)-bd_dom_sf"/>
</dbReference>
<name>A0A437PUH5_9BACT</name>
<accession>A0A437PUH5</accession>
<dbReference type="RefSeq" id="WP_127803253.1">
    <property type="nucleotide sequence ID" value="NZ_SACY01000002.1"/>
</dbReference>
<dbReference type="Proteomes" id="UP000282832">
    <property type="component" value="Unassembled WGS sequence"/>
</dbReference>
<gene>
    <name evidence="1" type="ORF">EOJ36_05765</name>
</gene>
<dbReference type="SUPFAM" id="SSF51735">
    <property type="entry name" value="NAD(P)-binding Rossmann-fold domains"/>
    <property type="match status" value="1"/>
</dbReference>
<dbReference type="AlphaFoldDB" id="A0A437PUH5"/>
<proteinExistence type="predicted"/>
<comment type="caution">
    <text evidence="1">The sequence shown here is derived from an EMBL/GenBank/DDBJ whole genome shotgun (WGS) entry which is preliminary data.</text>
</comment>
<sequence>MKITIYGTGWLGKPLAEKLVQNKFEVIAPNWRAKTYQSIDYWKPMIESPIQVWSIPPRVKQNGPDFYEKILTEWTSFLQQNQVLKIVFFSSTSVYESSGDLITEESATNPESIITKAEQIIINSGLPHLIIRLGGLMGGDRFVAKYYAGKTVERANDPVNYLHQEDAVSFVSEAIQQNLSGIYNLVAPEHPLRKAVVEASCRKHNLPFPVEFKSNENSSKIISAEKISEKLGLSFKHPNPINY</sequence>
<keyword evidence="2" id="KW-1185">Reference proteome</keyword>
<dbReference type="Gene3D" id="3.40.50.720">
    <property type="entry name" value="NAD(P)-binding Rossmann-like Domain"/>
    <property type="match status" value="1"/>
</dbReference>
<protein>
    <submittedName>
        <fullName evidence="1">Uncharacterized protein</fullName>
    </submittedName>
</protein>
<evidence type="ECO:0000313" key="2">
    <source>
        <dbReference type="Proteomes" id="UP000282832"/>
    </source>
</evidence>